<feature type="chain" id="PRO_5013240659" evidence="3">
    <location>
        <begin position="22"/>
        <end position="343"/>
    </location>
</feature>
<evidence type="ECO:0000313" key="6">
    <source>
        <dbReference type="Proteomes" id="UP000218598"/>
    </source>
</evidence>
<evidence type="ECO:0000256" key="3">
    <source>
        <dbReference type="SAM" id="SignalP"/>
    </source>
</evidence>
<gene>
    <name evidence="5" type="ORF">CIK66_16865</name>
</gene>
<dbReference type="RefSeq" id="WP_069600539.1">
    <property type="nucleotide sequence ID" value="NZ_JBQQHC010000074.1"/>
</dbReference>
<keyword evidence="6" id="KW-1185">Reference proteome</keyword>
<evidence type="ECO:0000256" key="2">
    <source>
        <dbReference type="SAM" id="MobiDB-lite"/>
    </source>
</evidence>
<dbReference type="AlphaFoldDB" id="A0A2A3YF06"/>
<evidence type="ECO:0000313" key="5">
    <source>
        <dbReference type="EMBL" id="PCC37916.1"/>
    </source>
</evidence>
<name>A0A2A3YF06_9MICO</name>
<feature type="domain" description="Fe/B12 periplasmic-binding" evidence="4">
    <location>
        <begin position="68"/>
        <end position="343"/>
    </location>
</feature>
<dbReference type="InterPro" id="IPR002491">
    <property type="entry name" value="ABC_transptr_periplasmic_BD"/>
</dbReference>
<dbReference type="GeneID" id="95329026"/>
<reference evidence="5 6" key="1">
    <citation type="journal article" date="2017" name="Elife">
        <title>Extensive horizontal gene transfer in cheese-associated bacteria.</title>
        <authorList>
            <person name="Bonham K.S."/>
            <person name="Wolfe B.E."/>
            <person name="Dutton R.J."/>
        </authorList>
    </citation>
    <scope>NUCLEOTIDE SEQUENCE [LARGE SCALE GENOMIC DNA]</scope>
    <source>
        <strain evidence="5 6">341_9</strain>
    </source>
</reference>
<dbReference type="PROSITE" id="PS50983">
    <property type="entry name" value="FE_B12_PBP"/>
    <property type="match status" value="1"/>
</dbReference>
<keyword evidence="3" id="KW-0732">Signal</keyword>
<dbReference type="Proteomes" id="UP000218598">
    <property type="component" value="Unassembled WGS sequence"/>
</dbReference>
<protein>
    <submittedName>
        <fullName evidence="5">ABC transporter substrate-binding protein</fullName>
    </submittedName>
</protein>
<dbReference type="Gene3D" id="3.40.50.1980">
    <property type="entry name" value="Nitrogenase molybdenum iron protein domain"/>
    <property type="match status" value="2"/>
</dbReference>
<proteinExistence type="inferred from homology"/>
<comment type="caution">
    <text evidence="5">The sequence shown here is derived from an EMBL/GenBank/DDBJ whole genome shotgun (WGS) entry which is preliminary data.</text>
</comment>
<feature type="compositionally biased region" description="Low complexity" evidence="2">
    <location>
        <begin position="36"/>
        <end position="49"/>
    </location>
</feature>
<dbReference type="PANTHER" id="PTHR30535">
    <property type="entry name" value="VITAMIN B12-BINDING PROTEIN"/>
    <property type="match status" value="1"/>
</dbReference>
<comment type="similarity">
    <text evidence="1">Belongs to the bacterial solute-binding protein 8 family.</text>
</comment>
<dbReference type="EMBL" id="NRGR01000032">
    <property type="protein sequence ID" value="PCC37916.1"/>
    <property type="molecule type" value="Genomic_DNA"/>
</dbReference>
<feature type="region of interest" description="Disordered" evidence="2">
    <location>
        <begin position="28"/>
        <end position="49"/>
    </location>
</feature>
<evidence type="ECO:0000259" key="4">
    <source>
        <dbReference type="PROSITE" id="PS50983"/>
    </source>
</evidence>
<feature type="signal peptide" evidence="3">
    <location>
        <begin position="1"/>
        <end position="21"/>
    </location>
</feature>
<dbReference type="OrthoDB" id="9797850at2"/>
<dbReference type="SUPFAM" id="SSF53807">
    <property type="entry name" value="Helical backbone' metal receptor"/>
    <property type="match status" value="1"/>
</dbReference>
<sequence>MTSRRILPSAFLATLTIAALAGCGGGSMDHSDHSGHSAGSSASPTGAADVVTDPTCPAVVSLESVPERVVTMDAGAAAFLIELGLGDTVVGTAAPDFKTDFSGDIRAQLDAVPVLDDGQGSAEAVIASDPDLVTGISQYEFGGFDGTASVDQLESAGSAALSACGAVQDVPVDNIDETYRYISALSDAFDVTERGEELIDRIRTQVSDATAASRDADVPVLSLSSVPDAGAGINTNGGSSLANGIITLAGGTNIARDQLQDFASLSAEAVTEANPAVIVVVSGFADSSDEDLKAAIMASPLLAETDAVKNENVVVVPQRILLSPSLLNADAVQIIADAVANAS</sequence>
<dbReference type="PANTHER" id="PTHR30535:SF7">
    <property type="entry name" value="IRON(III) DICITRATE-BINDING PROTEIN"/>
    <property type="match status" value="1"/>
</dbReference>
<dbReference type="InterPro" id="IPR050902">
    <property type="entry name" value="ABC_Transporter_SBP"/>
</dbReference>
<dbReference type="PROSITE" id="PS51257">
    <property type="entry name" value="PROKAR_LIPOPROTEIN"/>
    <property type="match status" value="1"/>
</dbReference>
<evidence type="ECO:0000256" key="1">
    <source>
        <dbReference type="ARBA" id="ARBA00008814"/>
    </source>
</evidence>
<dbReference type="Pfam" id="PF01497">
    <property type="entry name" value="Peripla_BP_2"/>
    <property type="match status" value="1"/>
</dbReference>
<accession>A0A2A3YF06</accession>
<organism evidence="5 6">
    <name type="scientific">Brachybacterium alimentarium</name>
    <dbReference type="NCBI Taxonomy" id="47845"/>
    <lineage>
        <taxon>Bacteria</taxon>
        <taxon>Bacillati</taxon>
        <taxon>Actinomycetota</taxon>
        <taxon>Actinomycetes</taxon>
        <taxon>Micrococcales</taxon>
        <taxon>Dermabacteraceae</taxon>
        <taxon>Brachybacterium</taxon>
    </lineage>
</organism>